<evidence type="ECO:0000256" key="1">
    <source>
        <dbReference type="ARBA" id="ARBA00000085"/>
    </source>
</evidence>
<keyword evidence="6" id="KW-1133">Transmembrane helix</keyword>
<dbReference type="GO" id="GO:0016301">
    <property type="term" value="F:kinase activity"/>
    <property type="evidence" value="ECO:0007669"/>
    <property type="project" value="UniProtKB-KW"/>
</dbReference>
<evidence type="ECO:0000256" key="5">
    <source>
        <dbReference type="ARBA" id="ARBA00022777"/>
    </source>
</evidence>
<gene>
    <name evidence="8" type="ORF">ACFOOR_08525</name>
</gene>
<dbReference type="PANTHER" id="PTHR42878:SF15">
    <property type="entry name" value="BACTERIOPHYTOCHROME"/>
    <property type="match status" value="1"/>
</dbReference>
<accession>A0ABV6ZXP3</accession>
<sequence length="392" mass="43164">MADMISATGFMPHGMCFLWTPWLLSLHAVSDSLIALSYFSIPVVLALFAWRRPETRYKPVLWLFTAFILLCGTTHVFAIWVIWNPDYITEGVVKAATAIVSVATAIVLWPLLPKALRIPSVEQLEAVNRDLTGEIARRRTAEAELGGLARNLETRVEARTAELIRSNETLREYAATVAHDLQTPLRHIAMYSEMLKRKAAGELDPDAAAMLDQIHGATGRMRAMIFSLLEYSKLVDQVPDPGHHDIADILQAALAENRTELGAVSATVTVAADGQVFGDRELLVRLFSNLMDNAVKYRSDEPLILAIAAEPDGDRTVITVTDNGIGVPAEFADRIFEMLKRLHGEERPGTGIGLSLCRRIAEGHGGSVRLDTEYSGGARFVVRLPATPDREE</sequence>
<evidence type="ECO:0000256" key="6">
    <source>
        <dbReference type="SAM" id="Phobius"/>
    </source>
</evidence>
<dbReference type="Gene3D" id="1.10.287.130">
    <property type="match status" value="1"/>
</dbReference>
<name>A0ABV6ZXP3_9PROT</name>
<comment type="catalytic activity">
    <reaction evidence="1">
        <text>ATP + protein L-histidine = ADP + protein N-phospho-L-histidine.</text>
        <dbReference type="EC" id="2.7.13.3"/>
    </reaction>
</comment>
<evidence type="ECO:0000256" key="3">
    <source>
        <dbReference type="ARBA" id="ARBA00022553"/>
    </source>
</evidence>
<organism evidence="8 9">
    <name type="scientific">Hyphobacterium vulgare</name>
    <dbReference type="NCBI Taxonomy" id="1736751"/>
    <lineage>
        <taxon>Bacteria</taxon>
        <taxon>Pseudomonadati</taxon>
        <taxon>Pseudomonadota</taxon>
        <taxon>Alphaproteobacteria</taxon>
        <taxon>Maricaulales</taxon>
        <taxon>Maricaulaceae</taxon>
        <taxon>Hyphobacterium</taxon>
    </lineage>
</organism>
<keyword evidence="6" id="KW-0472">Membrane</keyword>
<dbReference type="InterPro" id="IPR050351">
    <property type="entry name" value="BphY/WalK/GraS-like"/>
</dbReference>
<proteinExistence type="predicted"/>
<dbReference type="Pfam" id="PF25487">
    <property type="entry name" value="ETR1_N"/>
    <property type="match status" value="1"/>
</dbReference>
<dbReference type="InterPro" id="IPR036097">
    <property type="entry name" value="HisK_dim/P_sf"/>
</dbReference>
<dbReference type="InterPro" id="IPR003661">
    <property type="entry name" value="HisK_dim/P_dom"/>
</dbReference>
<dbReference type="RefSeq" id="WP_343164467.1">
    <property type="nucleotide sequence ID" value="NZ_JBHRSV010000016.1"/>
</dbReference>
<dbReference type="Pfam" id="PF00512">
    <property type="entry name" value="HisKA"/>
    <property type="match status" value="1"/>
</dbReference>
<dbReference type="Gene3D" id="3.30.565.10">
    <property type="entry name" value="Histidine kinase-like ATPase, C-terminal domain"/>
    <property type="match status" value="1"/>
</dbReference>
<dbReference type="EC" id="2.7.13.3" evidence="2"/>
<dbReference type="PRINTS" id="PR00344">
    <property type="entry name" value="BCTRLSENSOR"/>
</dbReference>
<comment type="caution">
    <text evidence="8">The sequence shown here is derived from an EMBL/GenBank/DDBJ whole genome shotgun (WGS) entry which is preliminary data.</text>
</comment>
<dbReference type="SUPFAM" id="SSF47384">
    <property type="entry name" value="Homodimeric domain of signal transducing histidine kinase"/>
    <property type="match status" value="1"/>
</dbReference>
<dbReference type="InterPro" id="IPR003594">
    <property type="entry name" value="HATPase_dom"/>
</dbReference>
<evidence type="ECO:0000256" key="2">
    <source>
        <dbReference type="ARBA" id="ARBA00012438"/>
    </source>
</evidence>
<evidence type="ECO:0000259" key="7">
    <source>
        <dbReference type="PROSITE" id="PS50109"/>
    </source>
</evidence>
<dbReference type="InterPro" id="IPR004358">
    <property type="entry name" value="Sig_transdc_His_kin-like_C"/>
</dbReference>
<dbReference type="SMART" id="SM00387">
    <property type="entry name" value="HATPase_c"/>
    <property type="match status" value="1"/>
</dbReference>
<evidence type="ECO:0000313" key="9">
    <source>
        <dbReference type="Proteomes" id="UP001595379"/>
    </source>
</evidence>
<feature type="domain" description="Histidine kinase" evidence="7">
    <location>
        <begin position="176"/>
        <end position="388"/>
    </location>
</feature>
<feature type="transmembrane region" description="Helical" evidence="6">
    <location>
        <begin position="95"/>
        <end position="112"/>
    </location>
</feature>
<dbReference type="EMBL" id="JBHRSV010000016">
    <property type="protein sequence ID" value="MFC2926149.1"/>
    <property type="molecule type" value="Genomic_DNA"/>
</dbReference>
<dbReference type="Proteomes" id="UP001595379">
    <property type="component" value="Unassembled WGS sequence"/>
</dbReference>
<dbReference type="SUPFAM" id="SSF55874">
    <property type="entry name" value="ATPase domain of HSP90 chaperone/DNA topoisomerase II/histidine kinase"/>
    <property type="match status" value="1"/>
</dbReference>
<dbReference type="InterPro" id="IPR005467">
    <property type="entry name" value="His_kinase_dom"/>
</dbReference>
<reference evidence="9" key="1">
    <citation type="journal article" date="2019" name="Int. J. Syst. Evol. Microbiol.">
        <title>The Global Catalogue of Microorganisms (GCM) 10K type strain sequencing project: providing services to taxonomists for standard genome sequencing and annotation.</title>
        <authorList>
            <consortium name="The Broad Institute Genomics Platform"/>
            <consortium name="The Broad Institute Genome Sequencing Center for Infectious Disease"/>
            <person name="Wu L."/>
            <person name="Ma J."/>
        </authorList>
    </citation>
    <scope>NUCLEOTIDE SEQUENCE [LARGE SCALE GENOMIC DNA]</scope>
    <source>
        <strain evidence="9">KCTC 52487</strain>
    </source>
</reference>
<keyword evidence="5 8" id="KW-0418">Kinase</keyword>
<dbReference type="SMART" id="SM00388">
    <property type="entry name" value="HisKA"/>
    <property type="match status" value="1"/>
</dbReference>
<keyword evidence="3" id="KW-0597">Phosphoprotein</keyword>
<dbReference type="PROSITE" id="PS50109">
    <property type="entry name" value="HIS_KIN"/>
    <property type="match status" value="1"/>
</dbReference>
<feature type="transmembrane region" description="Helical" evidence="6">
    <location>
        <begin position="22"/>
        <end position="48"/>
    </location>
</feature>
<protein>
    <recommendedName>
        <fullName evidence="2">histidine kinase</fullName>
        <ecNumber evidence="2">2.7.13.3</ecNumber>
    </recommendedName>
</protein>
<keyword evidence="9" id="KW-1185">Reference proteome</keyword>
<keyword evidence="4" id="KW-0808">Transferase</keyword>
<evidence type="ECO:0000313" key="8">
    <source>
        <dbReference type="EMBL" id="MFC2926149.1"/>
    </source>
</evidence>
<feature type="transmembrane region" description="Helical" evidence="6">
    <location>
        <begin position="60"/>
        <end position="83"/>
    </location>
</feature>
<dbReference type="CDD" id="cd00082">
    <property type="entry name" value="HisKA"/>
    <property type="match status" value="1"/>
</dbReference>
<keyword evidence="6" id="KW-0812">Transmembrane</keyword>
<dbReference type="InterPro" id="IPR058544">
    <property type="entry name" value="ETR1_N"/>
</dbReference>
<dbReference type="Pfam" id="PF02518">
    <property type="entry name" value="HATPase_c"/>
    <property type="match status" value="1"/>
</dbReference>
<dbReference type="PANTHER" id="PTHR42878">
    <property type="entry name" value="TWO-COMPONENT HISTIDINE KINASE"/>
    <property type="match status" value="1"/>
</dbReference>
<dbReference type="InterPro" id="IPR036890">
    <property type="entry name" value="HATPase_C_sf"/>
</dbReference>
<evidence type="ECO:0000256" key="4">
    <source>
        <dbReference type="ARBA" id="ARBA00022679"/>
    </source>
</evidence>